<evidence type="ECO:0000313" key="4">
    <source>
        <dbReference type="EMBL" id="PQO47324.1"/>
    </source>
</evidence>
<dbReference type="AlphaFoldDB" id="A0A2S8FW81"/>
<dbReference type="Pfam" id="PF13620">
    <property type="entry name" value="CarboxypepD_reg"/>
    <property type="match status" value="1"/>
</dbReference>
<protein>
    <recommendedName>
        <fullName evidence="7">Carboxypeptidase regulatory-like domain-containing protein</fullName>
    </recommendedName>
</protein>
<accession>A0A2S8FW81</accession>
<dbReference type="Proteomes" id="UP000239388">
    <property type="component" value="Unassembled WGS sequence"/>
</dbReference>
<keyword evidence="2" id="KW-0732">Signal</keyword>
<dbReference type="EMBL" id="PUIB01000013">
    <property type="protein sequence ID" value="PQO36442.1"/>
    <property type="molecule type" value="Genomic_DNA"/>
</dbReference>
<dbReference type="Proteomes" id="UP000237819">
    <property type="component" value="Unassembled WGS sequence"/>
</dbReference>
<evidence type="ECO:0000256" key="1">
    <source>
        <dbReference type="SAM" id="MobiDB-lite"/>
    </source>
</evidence>
<evidence type="ECO:0000313" key="6">
    <source>
        <dbReference type="Proteomes" id="UP000239388"/>
    </source>
</evidence>
<evidence type="ECO:0000313" key="5">
    <source>
        <dbReference type="Proteomes" id="UP000237819"/>
    </source>
</evidence>
<dbReference type="Gene3D" id="2.60.40.1120">
    <property type="entry name" value="Carboxypeptidase-like, regulatory domain"/>
    <property type="match status" value="1"/>
</dbReference>
<proteinExistence type="predicted"/>
<dbReference type="PROSITE" id="PS51257">
    <property type="entry name" value="PROKAR_LIPOPROTEIN"/>
    <property type="match status" value="1"/>
</dbReference>
<feature type="region of interest" description="Disordered" evidence="1">
    <location>
        <begin position="90"/>
        <end position="110"/>
    </location>
</feature>
<comment type="caution">
    <text evidence="3">The sequence shown here is derived from an EMBL/GenBank/DDBJ whole genome shotgun (WGS) entry which is preliminary data.</text>
</comment>
<dbReference type="RefSeq" id="WP_105334215.1">
    <property type="nucleotide sequence ID" value="NZ_PUHZ01000005.1"/>
</dbReference>
<dbReference type="OrthoDB" id="289014at2"/>
<evidence type="ECO:0000313" key="3">
    <source>
        <dbReference type="EMBL" id="PQO36442.1"/>
    </source>
</evidence>
<evidence type="ECO:0008006" key="7">
    <source>
        <dbReference type="Google" id="ProtNLM"/>
    </source>
</evidence>
<sequence>MHLQRTFGLLLVAFLFAGCGGNALQPLQGTVTLDGQPLADAAVSFSPVAGGRPASGKTDADGKFTLASFTAGDGLPVGSYKVTIVKIDTKKQAQAAPSSEEDGDAPESAAMGAVEQGVSFVTPVKYSSPLTSDLVVDVKPDMEPVLLEISSK</sequence>
<evidence type="ECO:0000256" key="2">
    <source>
        <dbReference type="SAM" id="SignalP"/>
    </source>
</evidence>
<reference evidence="5 6" key="1">
    <citation type="submission" date="2018-02" db="EMBL/GenBank/DDBJ databases">
        <title>Comparative genomes isolates from brazilian mangrove.</title>
        <authorList>
            <person name="Araujo J.E."/>
            <person name="Taketani R.G."/>
            <person name="Silva M.C.P."/>
            <person name="Loureco M.V."/>
            <person name="Andreote F.D."/>
        </authorList>
    </citation>
    <scope>NUCLEOTIDE SEQUENCE [LARGE SCALE GENOMIC DNA]</scope>
    <source>
        <strain evidence="3 6">NAP PRIS-MGV</strain>
        <strain evidence="4 5">Nap-Phe MGV</strain>
    </source>
</reference>
<organism evidence="3 6">
    <name type="scientific">Blastopirellula marina</name>
    <dbReference type="NCBI Taxonomy" id="124"/>
    <lineage>
        <taxon>Bacteria</taxon>
        <taxon>Pseudomonadati</taxon>
        <taxon>Planctomycetota</taxon>
        <taxon>Planctomycetia</taxon>
        <taxon>Pirellulales</taxon>
        <taxon>Pirellulaceae</taxon>
        <taxon>Blastopirellula</taxon>
    </lineage>
</organism>
<feature type="chain" id="PRO_5036049899" description="Carboxypeptidase regulatory-like domain-containing protein" evidence="2">
    <location>
        <begin position="18"/>
        <end position="152"/>
    </location>
</feature>
<gene>
    <name evidence="4" type="ORF">C5Y93_04595</name>
    <name evidence="3" type="ORF">C5Y98_12120</name>
</gene>
<name>A0A2S8FW81_9BACT</name>
<dbReference type="EMBL" id="PUHZ01000005">
    <property type="protein sequence ID" value="PQO47324.1"/>
    <property type="molecule type" value="Genomic_DNA"/>
</dbReference>
<dbReference type="SUPFAM" id="SSF49478">
    <property type="entry name" value="Cna protein B-type domain"/>
    <property type="match status" value="1"/>
</dbReference>
<feature type="signal peptide" evidence="2">
    <location>
        <begin position="1"/>
        <end position="17"/>
    </location>
</feature>